<sequence>MGASPPQQDLRHDTCGVELDLLTAEMELSKETGCREPEDPVLCINDCDFFGSAATMNMCSKCQKDMILLKQEHAKLAAASSKDVVGRSSSSDESELALSGATVVSVDLASQISQVKSKEGFKKCTACRKRVGLAGFSCKCGDLFCAVHHYSDKHNCPFDYRNIGQNAIAKVNPIIVAEKLKMESSKETGCRAPEDPVLCINDCDFFSSAATMNMCSKSQKDMILLTQEHAKLAAASSKDIVRRSSSSDESELALAGAAVASAELASQISQVKSKEGLKKW</sequence>
<dbReference type="PANTHER" id="PTHR10634:SF110">
    <property type="entry name" value="ZINC FINGER A20 AND AN1 DOMAIN-CONTAINING STRESS-ASSOCIATED PROTEIN 8"/>
    <property type="match status" value="1"/>
</dbReference>
<dbReference type="InterPro" id="IPR050652">
    <property type="entry name" value="AN1_A20_ZnFinger"/>
</dbReference>
<gene>
    <name evidence="8" type="ORF">CQW23_27434</name>
</gene>
<dbReference type="SUPFAM" id="SSF118310">
    <property type="entry name" value="AN1-like Zinc finger"/>
    <property type="match status" value="1"/>
</dbReference>
<evidence type="ECO:0000313" key="9">
    <source>
        <dbReference type="Proteomes" id="UP000224567"/>
    </source>
</evidence>
<evidence type="ECO:0000256" key="1">
    <source>
        <dbReference type="ARBA" id="ARBA00003732"/>
    </source>
</evidence>
<proteinExistence type="predicted"/>
<dbReference type="Gene3D" id="4.10.1110.10">
    <property type="entry name" value="AN1-like Zinc finger"/>
    <property type="match status" value="1"/>
</dbReference>
<keyword evidence="2" id="KW-0479">Metal-binding</keyword>
<feature type="domain" description="AN1-type" evidence="7">
    <location>
        <begin position="118"/>
        <end position="164"/>
    </location>
</feature>
<dbReference type="OrthoDB" id="428577at2759"/>
<evidence type="ECO:0000259" key="7">
    <source>
        <dbReference type="PROSITE" id="PS51039"/>
    </source>
</evidence>
<dbReference type="InterPro" id="IPR000058">
    <property type="entry name" value="Znf_AN1"/>
</dbReference>
<evidence type="ECO:0000256" key="5">
    <source>
        <dbReference type="PROSITE-ProRule" id="PRU00449"/>
    </source>
</evidence>
<dbReference type="Gene3D" id="1.20.5.4770">
    <property type="match status" value="2"/>
</dbReference>
<evidence type="ECO:0000259" key="6">
    <source>
        <dbReference type="PROSITE" id="PS51036"/>
    </source>
</evidence>
<dbReference type="PANTHER" id="PTHR10634">
    <property type="entry name" value="AN1-TYPE ZINC FINGER PROTEIN"/>
    <property type="match status" value="1"/>
</dbReference>
<keyword evidence="3 5" id="KW-0863">Zinc-finger</keyword>
<dbReference type="InterPro" id="IPR002653">
    <property type="entry name" value="Znf_A20"/>
</dbReference>
<dbReference type="InterPro" id="IPR035896">
    <property type="entry name" value="AN1-like_Znf"/>
</dbReference>
<protein>
    <submittedName>
        <fullName evidence="8">Zinc finger A20 and AN1 domain-containing stress-associated protein 8</fullName>
    </submittedName>
</protein>
<dbReference type="SMART" id="SM00259">
    <property type="entry name" value="ZnF_A20"/>
    <property type="match status" value="2"/>
</dbReference>
<evidence type="ECO:0000256" key="4">
    <source>
        <dbReference type="ARBA" id="ARBA00022833"/>
    </source>
</evidence>
<dbReference type="Proteomes" id="UP000224567">
    <property type="component" value="Unassembled WGS sequence"/>
</dbReference>
<dbReference type="Pfam" id="PF01428">
    <property type="entry name" value="zf-AN1"/>
    <property type="match status" value="1"/>
</dbReference>
<reference evidence="9" key="2">
    <citation type="journal article" date="2017" name="J. Anim. Genet.">
        <title>Multiple reference genome sequences of hot pepper reveal the massive evolution of plant disease resistance genes by retroduplication.</title>
        <authorList>
            <person name="Kim S."/>
            <person name="Park J."/>
            <person name="Yeom S.-I."/>
            <person name="Kim Y.-M."/>
            <person name="Seo E."/>
            <person name="Kim K.-T."/>
            <person name="Kim M.-S."/>
            <person name="Lee J.M."/>
            <person name="Cheong K."/>
            <person name="Shin H.-S."/>
            <person name="Kim S.-B."/>
            <person name="Han K."/>
            <person name="Lee J."/>
            <person name="Park M."/>
            <person name="Lee H.-A."/>
            <person name="Lee H.-Y."/>
            <person name="Lee Y."/>
            <person name="Oh S."/>
            <person name="Lee J.H."/>
            <person name="Choi E."/>
            <person name="Choi E."/>
            <person name="Lee S.E."/>
            <person name="Jeon J."/>
            <person name="Kim H."/>
            <person name="Choi G."/>
            <person name="Song H."/>
            <person name="Lee J."/>
            <person name="Lee S.-C."/>
            <person name="Kwon J.-K."/>
            <person name="Lee H.-Y."/>
            <person name="Koo N."/>
            <person name="Hong Y."/>
            <person name="Kim R.W."/>
            <person name="Kang W.-H."/>
            <person name="Huh J.H."/>
            <person name="Kang B.-C."/>
            <person name="Yang T.-J."/>
            <person name="Lee Y.-H."/>
            <person name="Bennetzen J.L."/>
            <person name="Choi D."/>
        </authorList>
    </citation>
    <scope>NUCLEOTIDE SEQUENCE [LARGE SCALE GENOMIC DNA]</scope>
    <source>
        <strain evidence="9">cv. PBC81</strain>
    </source>
</reference>
<dbReference type="GO" id="GO:0008270">
    <property type="term" value="F:zinc ion binding"/>
    <property type="evidence" value="ECO:0007669"/>
    <property type="project" value="UniProtKB-KW"/>
</dbReference>
<dbReference type="FunFam" id="4.10.1110.10:FF:000001">
    <property type="entry name" value="Zinc finger AN1-type containing 6"/>
    <property type="match status" value="1"/>
</dbReference>
<dbReference type="SMART" id="SM00154">
    <property type="entry name" value="ZnF_AN1"/>
    <property type="match status" value="1"/>
</dbReference>
<reference evidence="8 9" key="1">
    <citation type="journal article" date="2017" name="Genome Biol.">
        <title>New reference genome sequences of hot pepper reveal the massive evolution of plant disease-resistance genes by retroduplication.</title>
        <authorList>
            <person name="Kim S."/>
            <person name="Park J."/>
            <person name="Yeom S.I."/>
            <person name="Kim Y.M."/>
            <person name="Seo E."/>
            <person name="Kim K.T."/>
            <person name="Kim M.S."/>
            <person name="Lee J.M."/>
            <person name="Cheong K."/>
            <person name="Shin H.S."/>
            <person name="Kim S.B."/>
            <person name="Han K."/>
            <person name="Lee J."/>
            <person name="Park M."/>
            <person name="Lee H.A."/>
            <person name="Lee H.Y."/>
            <person name="Lee Y."/>
            <person name="Oh S."/>
            <person name="Lee J.H."/>
            <person name="Choi E."/>
            <person name="Choi E."/>
            <person name="Lee S.E."/>
            <person name="Jeon J."/>
            <person name="Kim H."/>
            <person name="Choi G."/>
            <person name="Song H."/>
            <person name="Lee J."/>
            <person name="Lee S.C."/>
            <person name="Kwon J.K."/>
            <person name="Lee H.Y."/>
            <person name="Koo N."/>
            <person name="Hong Y."/>
            <person name="Kim R.W."/>
            <person name="Kang W.H."/>
            <person name="Huh J.H."/>
            <person name="Kang B.C."/>
            <person name="Yang T.J."/>
            <person name="Lee Y.H."/>
            <person name="Bennetzen J.L."/>
            <person name="Choi D."/>
        </authorList>
    </citation>
    <scope>NUCLEOTIDE SEQUENCE [LARGE SCALE GENOMIC DNA]</scope>
    <source>
        <strain evidence="9">cv. PBC81</strain>
    </source>
</reference>
<evidence type="ECO:0000256" key="2">
    <source>
        <dbReference type="ARBA" id="ARBA00022723"/>
    </source>
</evidence>
<organism evidence="8 9">
    <name type="scientific">Capsicum baccatum</name>
    <name type="common">Peruvian pepper</name>
    <dbReference type="NCBI Taxonomy" id="33114"/>
    <lineage>
        <taxon>Eukaryota</taxon>
        <taxon>Viridiplantae</taxon>
        <taxon>Streptophyta</taxon>
        <taxon>Embryophyta</taxon>
        <taxon>Tracheophyta</taxon>
        <taxon>Spermatophyta</taxon>
        <taxon>Magnoliopsida</taxon>
        <taxon>eudicotyledons</taxon>
        <taxon>Gunneridae</taxon>
        <taxon>Pentapetalae</taxon>
        <taxon>asterids</taxon>
        <taxon>lamiids</taxon>
        <taxon>Solanales</taxon>
        <taxon>Solanaceae</taxon>
        <taxon>Solanoideae</taxon>
        <taxon>Capsiceae</taxon>
        <taxon>Capsicum</taxon>
    </lineage>
</organism>
<dbReference type="EMBL" id="MLFT02000012">
    <property type="protein sequence ID" value="PHT31097.1"/>
    <property type="molecule type" value="Genomic_DNA"/>
</dbReference>
<dbReference type="AlphaFoldDB" id="A0A2G2VDQ8"/>
<dbReference type="SUPFAM" id="SSF57716">
    <property type="entry name" value="Glucocorticoid receptor-like (DNA-binding domain)"/>
    <property type="match status" value="1"/>
</dbReference>
<evidence type="ECO:0000313" key="8">
    <source>
        <dbReference type="EMBL" id="PHT31097.1"/>
    </source>
</evidence>
<evidence type="ECO:0000256" key="3">
    <source>
        <dbReference type="ARBA" id="ARBA00022771"/>
    </source>
</evidence>
<feature type="domain" description="A20-type" evidence="6">
    <location>
        <begin position="37"/>
        <end position="71"/>
    </location>
</feature>
<dbReference type="PROSITE" id="PS51036">
    <property type="entry name" value="ZF_A20"/>
    <property type="match status" value="1"/>
</dbReference>
<comment type="caution">
    <text evidence="8">The sequence shown here is derived from an EMBL/GenBank/DDBJ whole genome shotgun (WGS) entry which is preliminary data.</text>
</comment>
<dbReference type="GO" id="GO:0003677">
    <property type="term" value="F:DNA binding"/>
    <property type="evidence" value="ECO:0007669"/>
    <property type="project" value="InterPro"/>
</dbReference>
<dbReference type="PROSITE" id="PS51039">
    <property type="entry name" value="ZF_AN1"/>
    <property type="match status" value="1"/>
</dbReference>
<accession>A0A2G2VDQ8</accession>
<dbReference type="Pfam" id="PF01754">
    <property type="entry name" value="zf-A20"/>
    <property type="match status" value="2"/>
</dbReference>
<name>A0A2G2VDQ8_CAPBA</name>
<keyword evidence="9" id="KW-1185">Reference proteome</keyword>
<comment type="function">
    <text evidence="1">May be involved in environmental stress response.</text>
</comment>
<keyword evidence="4" id="KW-0862">Zinc</keyword>